<proteinExistence type="predicted"/>
<dbReference type="Proteomes" id="UP000053424">
    <property type="component" value="Unassembled WGS sequence"/>
</dbReference>
<keyword evidence="5" id="KW-1185">Reference proteome</keyword>
<evidence type="ECO:0000259" key="3">
    <source>
        <dbReference type="Pfam" id="PF20153"/>
    </source>
</evidence>
<evidence type="ECO:0000256" key="1">
    <source>
        <dbReference type="SAM" id="MobiDB-lite"/>
    </source>
</evidence>
<feature type="transmembrane region" description="Helical" evidence="2">
    <location>
        <begin position="162"/>
        <end position="185"/>
    </location>
</feature>
<feature type="domain" description="DUF6535" evidence="3">
    <location>
        <begin position="70"/>
        <end position="243"/>
    </location>
</feature>
<dbReference type="AlphaFoldDB" id="A0A0C3BXM4"/>
<dbReference type="HOGENOM" id="CLU_022196_0_0_1"/>
<keyword evidence="2" id="KW-0472">Membrane</keyword>
<organism evidence="4 5">
    <name type="scientific">Hebeloma cylindrosporum</name>
    <dbReference type="NCBI Taxonomy" id="76867"/>
    <lineage>
        <taxon>Eukaryota</taxon>
        <taxon>Fungi</taxon>
        <taxon>Dikarya</taxon>
        <taxon>Basidiomycota</taxon>
        <taxon>Agaricomycotina</taxon>
        <taxon>Agaricomycetes</taxon>
        <taxon>Agaricomycetidae</taxon>
        <taxon>Agaricales</taxon>
        <taxon>Agaricineae</taxon>
        <taxon>Hymenogastraceae</taxon>
        <taxon>Hebeloma</taxon>
    </lineage>
</organism>
<name>A0A0C3BXM4_HEBCY</name>
<protein>
    <recommendedName>
        <fullName evidence="3">DUF6535 domain-containing protein</fullName>
    </recommendedName>
</protein>
<dbReference type="Pfam" id="PF20153">
    <property type="entry name" value="DUF6535"/>
    <property type="match status" value="1"/>
</dbReference>
<dbReference type="EMBL" id="KN831808">
    <property type="protein sequence ID" value="KIM36176.1"/>
    <property type="molecule type" value="Genomic_DNA"/>
</dbReference>
<feature type="transmembrane region" description="Helical" evidence="2">
    <location>
        <begin position="218"/>
        <end position="242"/>
    </location>
</feature>
<feature type="transmembrane region" description="Helical" evidence="2">
    <location>
        <begin position="248"/>
        <end position="276"/>
    </location>
</feature>
<sequence length="640" mass="73245">MSQQHSAIDFFPQYDDKGFFSETPTETSGYPSPKATRKPTIDLSTKTHIPEPWLSGGSSRYAVPKKGEPWEKCFKKVKEYDEDMFEGWREEVDNLLIFAGLFSSVLTAFVIESYHGLQEDPNEKNTFLLEQLLIQAHNGNAQGTPLPTSSFSPTSTNIRVNVFWFTSLSLSLATVLLGILCMQWLREYQRNTPLDPKDAISLRQLRYEGLIAWKVPDILMLLPVLLHFALLLFFLGLIDLLWSLNHTVAFFVSIVSGLVLAFLLATSFLPALQIFFINDNALRRPQCAYKSPQSWAFHRMVTWIVWSFGRTARIGQKLPFWHVRYKRFISNKNWVDHDLAWYEARRKDAADSRKDPTDDSRQDIVQGLAWIDKNLGQTVDMIYAVYHCIRDLPSAFSQHVVSQISEKTQAHLNSKNMTTYLGSTSEEEHREIMAALFLELNNRTYPQLDQYQVESVVSILNSRLHAEAKEDHNVPIMESFPFVNWPVHIRTLPAELISQFLLCVKHLVQQGQLPQEREDDTWIMIQGFLSSPSTGAQRQHAHLALEIIAAFESNLPTVGKSEDDERKDLSDARRKVRDYVGRITRVLSQGELGDLEPSARRIVSAIRSRMESVGGTSVILLPEEQKRWNRMVKGVSGDEK</sequence>
<keyword evidence="2" id="KW-0812">Transmembrane</keyword>
<keyword evidence="2" id="KW-1133">Transmembrane helix</keyword>
<evidence type="ECO:0000313" key="5">
    <source>
        <dbReference type="Proteomes" id="UP000053424"/>
    </source>
</evidence>
<reference evidence="4 5" key="1">
    <citation type="submission" date="2014-04" db="EMBL/GenBank/DDBJ databases">
        <authorList>
            <consortium name="DOE Joint Genome Institute"/>
            <person name="Kuo A."/>
            <person name="Gay G."/>
            <person name="Dore J."/>
            <person name="Kohler A."/>
            <person name="Nagy L.G."/>
            <person name="Floudas D."/>
            <person name="Copeland A."/>
            <person name="Barry K.W."/>
            <person name="Cichocki N."/>
            <person name="Veneault-Fourrey C."/>
            <person name="LaButti K."/>
            <person name="Lindquist E.A."/>
            <person name="Lipzen A."/>
            <person name="Lundell T."/>
            <person name="Morin E."/>
            <person name="Murat C."/>
            <person name="Sun H."/>
            <person name="Tunlid A."/>
            <person name="Henrissat B."/>
            <person name="Grigoriev I.V."/>
            <person name="Hibbett D.S."/>
            <person name="Martin F."/>
            <person name="Nordberg H.P."/>
            <person name="Cantor M.N."/>
            <person name="Hua S.X."/>
        </authorList>
    </citation>
    <scope>NUCLEOTIDE SEQUENCE [LARGE SCALE GENOMIC DNA]</scope>
    <source>
        <strain evidence="5">h7</strain>
    </source>
</reference>
<reference evidence="5" key="2">
    <citation type="submission" date="2015-01" db="EMBL/GenBank/DDBJ databases">
        <title>Evolutionary Origins and Diversification of the Mycorrhizal Mutualists.</title>
        <authorList>
            <consortium name="DOE Joint Genome Institute"/>
            <consortium name="Mycorrhizal Genomics Consortium"/>
            <person name="Kohler A."/>
            <person name="Kuo A."/>
            <person name="Nagy L.G."/>
            <person name="Floudas D."/>
            <person name="Copeland A."/>
            <person name="Barry K.W."/>
            <person name="Cichocki N."/>
            <person name="Veneault-Fourrey C."/>
            <person name="LaButti K."/>
            <person name="Lindquist E.A."/>
            <person name="Lipzen A."/>
            <person name="Lundell T."/>
            <person name="Morin E."/>
            <person name="Murat C."/>
            <person name="Riley R."/>
            <person name="Ohm R."/>
            <person name="Sun H."/>
            <person name="Tunlid A."/>
            <person name="Henrissat B."/>
            <person name="Grigoriev I.V."/>
            <person name="Hibbett D.S."/>
            <person name="Martin F."/>
        </authorList>
    </citation>
    <scope>NUCLEOTIDE SEQUENCE [LARGE SCALE GENOMIC DNA]</scope>
    <source>
        <strain evidence="5">h7</strain>
    </source>
</reference>
<evidence type="ECO:0000313" key="4">
    <source>
        <dbReference type="EMBL" id="KIM36176.1"/>
    </source>
</evidence>
<dbReference type="OrthoDB" id="3235960at2759"/>
<dbReference type="InterPro" id="IPR045338">
    <property type="entry name" value="DUF6535"/>
</dbReference>
<gene>
    <name evidence="4" type="ORF">M413DRAFT_31929</name>
</gene>
<feature type="region of interest" description="Disordered" evidence="1">
    <location>
        <begin position="22"/>
        <end position="42"/>
    </location>
</feature>
<accession>A0A0C3BXM4</accession>
<evidence type="ECO:0000256" key="2">
    <source>
        <dbReference type="SAM" id="Phobius"/>
    </source>
</evidence>